<organism evidence="2 3">
    <name type="scientific">Halovibrio variabilis</name>
    <dbReference type="NCBI Taxonomy" id="31910"/>
    <lineage>
        <taxon>Bacteria</taxon>
        <taxon>Pseudomonadati</taxon>
        <taxon>Pseudomonadota</taxon>
        <taxon>Gammaproteobacteria</taxon>
        <taxon>Oceanospirillales</taxon>
        <taxon>Halomonadaceae</taxon>
        <taxon>Halovibrio</taxon>
    </lineage>
</organism>
<dbReference type="AlphaFoldDB" id="A0A511USX2"/>
<evidence type="ECO:0000259" key="1">
    <source>
        <dbReference type="PROSITE" id="PS50943"/>
    </source>
</evidence>
<dbReference type="RefSeq" id="WP_146876599.1">
    <property type="nucleotide sequence ID" value="NZ_BJXV01000032.1"/>
</dbReference>
<dbReference type="PANTHER" id="PTHR40275">
    <property type="entry name" value="SSL7038 PROTEIN"/>
    <property type="match status" value="1"/>
</dbReference>
<gene>
    <name evidence="2" type="ORF">HVA01_33420</name>
</gene>
<comment type="caution">
    <text evidence="2">The sequence shown here is derived from an EMBL/GenBank/DDBJ whole genome shotgun (WGS) entry which is preliminary data.</text>
</comment>
<dbReference type="Proteomes" id="UP000321303">
    <property type="component" value="Unassembled WGS sequence"/>
</dbReference>
<dbReference type="Gene3D" id="1.10.260.40">
    <property type="entry name" value="lambda repressor-like DNA-binding domains"/>
    <property type="match status" value="1"/>
</dbReference>
<dbReference type="PROSITE" id="PS50943">
    <property type="entry name" value="HTH_CROC1"/>
    <property type="match status" value="1"/>
</dbReference>
<dbReference type="InterPro" id="IPR001387">
    <property type="entry name" value="Cro/C1-type_HTH"/>
</dbReference>
<keyword evidence="3" id="KW-1185">Reference proteome</keyword>
<dbReference type="NCBIfam" id="TIGR02684">
    <property type="entry name" value="dnstrm_HI1420"/>
    <property type="match status" value="1"/>
</dbReference>
<dbReference type="PANTHER" id="PTHR40275:SF1">
    <property type="entry name" value="SSL7038 PROTEIN"/>
    <property type="match status" value="1"/>
</dbReference>
<dbReference type="Pfam" id="PF21716">
    <property type="entry name" value="dnstrm_HI1420"/>
    <property type="match status" value="1"/>
</dbReference>
<dbReference type="EMBL" id="BJXV01000032">
    <property type="protein sequence ID" value="GEN29696.1"/>
    <property type="molecule type" value="Genomic_DNA"/>
</dbReference>
<proteinExistence type="predicted"/>
<dbReference type="OrthoDB" id="9798416at2"/>
<dbReference type="InterPro" id="IPR014057">
    <property type="entry name" value="HI1420"/>
</dbReference>
<accession>A0A511USX2</accession>
<protein>
    <submittedName>
        <fullName evidence="2">Putative addiction module antidote protein</fullName>
    </submittedName>
</protein>
<sequence length="100" mass="10888">MNDKIYDYDPAAALESEEAIAVFLADALETGDSTYIAKAMGVVARAKGMTELARETGLSREQLYRSFSEQGNPTLKTMLAVMQALGVDLTVRPHHEEPVA</sequence>
<evidence type="ECO:0000313" key="2">
    <source>
        <dbReference type="EMBL" id="GEN29696.1"/>
    </source>
</evidence>
<dbReference type="CDD" id="cd00093">
    <property type="entry name" value="HTH_XRE"/>
    <property type="match status" value="1"/>
</dbReference>
<dbReference type="SUPFAM" id="SSF47413">
    <property type="entry name" value="lambda repressor-like DNA-binding domains"/>
    <property type="match status" value="1"/>
</dbReference>
<feature type="domain" description="HTH cro/C1-type" evidence="1">
    <location>
        <begin position="49"/>
        <end position="92"/>
    </location>
</feature>
<name>A0A511USX2_9GAMM</name>
<reference evidence="2 3" key="1">
    <citation type="submission" date="2019-07" db="EMBL/GenBank/DDBJ databases">
        <title>Whole genome shotgun sequence of Halomonas variabilis NBRC 102410.</title>
        <authorList>
            <person name="Hosoyama A."/>
            <person name="Uohara A."/>
            <person name="Ohji S."/>
            <person name="Ichikawa N."/>
        </authorList>
    </citation>
    <scope>NUCLEOTIDE SEQUENCE [LARGE SCALE GENOMIC DNA]</scope>
    <source>
        <strain evidence="2 3">NBRC 102410</strain>
    </source>
</reference>
<dbReference type="InterPro" id="IPR010982">
    <property type="entry name" value="Lambda_DNA-bd_dom_sf"/>
</dbReference>
<evidence type="ECO:0000313" key="3">
    <source>
        <dbReference type="Proteomes" id="UP000321303"/>
    </source>
</evidence>
<dbReference type="GO" id="GO:0003677">
    <property type="term" value="F:DNA binding"/>
    <property type="evidence" value="ECO:0007669"/>
    <property type="project" value="InterPro"/>
</dbReference>